<organism evidence="1 2">
    <name type="scientific">Amycolatopsis nalaikhensis</name>
    <dbReference type="NCBI Taxonomy" id="715472"/>
    <lineage>
        <taxon>Bacteria</taxon>
        <taxon>Bacillati</taxon>
        <taxon>Actinomycetota</taxon>
        <taxon>Actinomycetes</taxon>
        <taxon>Pseudonocardiales</taxon>
        <taxon>Pseudonocardiaceae</taxon>
        <taxon>Amycolatopsis</taxon>
    </lineage>
</organism>
<name>A0ABY8XXC0_9PSEU</name>
<dbReference type="RefSeq" id="WP_285457811.1">
    <property type="nucleotide sequence ID" value="NZ_CP127173.1"/>
</dbReference>
<dbReference type="EMBL" id="CP127173">
    <property type="protein sequence ID" value="WIV60242.1"/>
    <property type="molecule type" value="Genomic_DNA"/>
</dbReference>
<keyword evidence="2" id="KW-1185">Reference proteome</keyword>
<evidence type="ECO:0000313" key="1">
    <source>
        <dbReference type="EMBL" id="WIV60242.1"/>
    </source>
</evidence>
<proteinExistence type="predicted"/>
<protein>
    <submittedName>
        <fullName evidence="1">Uncharacterized protein</fullName>
    </submittedName>
</protein>
<accession>A0ABY8XXC0</accession>
<sequence length="120" mass="12995">MTEPTDLSQVPGVIPYVDHHDGPRRLLTVEIPHLGHTVRAYAPIASIDGRQYVVTWGFVTFEIPADRNVHVSVHLQTNSGRDLTITPFASTILAPNPAPLRLVAQFVPSQGPEGTLIAVG</sequence>
<dbReference type="Proteomes" id="UP001227101">
    <property type="component" value="Chromosome"/>
</dbReference>
<evidence type="ECO:0000313" key="2">
    <source>
        <dbReference type="Proteomes" id="UP001227101"/>
    </source>
</evidence>
<gene>
    <name evidence="1" type="ORF">QP939_17330</name>
</gene>
<reference evidence="1 2" key="1">
    <citation type="submission" date="2023-06" db="EMBL/GenBank/DDBJ databases">
        <authorList>
            <person name="Oyuntsetseg B."/>
            <person name="Kim S.B."/>
        </authorList>
    </citation>
    <scope>NUCLEOTIDE SEQUENCE [LARGE SCALE GENOMIC DNA]</scope>
    <source>
        <strain evidence="1 2">2-2</strain>
    </source>
</reference>